<name>A0ABQ6KAM7_9MICO</name>
<dbReference type="CDD" id="cd04301">
    <property type="entry name" value="NAT_SF"/>
    <property type="match status" value="1"/>
</dbReference>
<dbReference type="Proteomes" id="UP001157034">
    <property type="component" value="Unassembled WGS sequence"/>
</dbReference>
<dbReference type="InterPro" id="IPR016181">
    <property type="entry name" value="Acyl_CoA_acyltransferase"/>
</dbReference>
<organism evidence="2 3">
    <name type="scientific">Pseudolysinimonas kribbensis</name>
    <dbReference type="NCBI Taxonomy" id="433641"/>
    <lineage>
        <taxon>Bacteria</taxon>
        <taxon>Bacillati</taxon>
        <taxon>Actinomycetota</taxon>
        <taxon>Actinomycetes</taxon>
        <taxon>Micrococcales</taxon>
        <taxon>Microbacteriaceae</taxon>
        <taxon>Pseudolysinimonas</taxon>
    </lineage>
</organism>
<dbReference type="PROSITE" id="PS51186">
    <property type="entry name" value="GNAT"/>
    <property type="match status" value="1"/>
</dbReference>
<dbReference type="Pfam" id="PF00583">
    <property type="entry name" value="Acetyltransf_1"/>
    <property type="match status" value="1"/>
</dbReference>
<reference evidence="3" key="1">
    <citation type="journal article" date="2019" name="Int. J. Syst. Evol. Microbiol.">
        <title>The Global Catalogue of Microorganisms (GCM) 10K type strain sequencing project: providing services to taxonomists for standard genome sequencing and annotation.</title>
        <authorList>
            <consortium name="The Broad Institute Genomics Platform"/>
            <consortium name="The Broad Institute Genome Sequencing Center for Infectious Disease"/>
            <person name="Wu L."/>
            <person name="Ma J."/>
        </authorList>
    </citation>
    <scope>NUCLEOTIDE SEQUENCE [LARGE SCALE GENOMIC DNA]</scope>
    <source>
        <strain evidence="3">NBRC 108894</strain>
    </source>
</reference>
<protein>
    <submittedName>
        <fullName evidence="2">N-acetyltransferase</fullName>
    </submittedName>
</protein>
<dbReference type="RefSeq" id="WP_284255137.1">
    <property type="nucleotide sequence ID" value="NZ_BAAAQO010000004.1"/>
</dbReference>
<dbReference type="Gene3D" id="3.40.630.30">
    <property type="match status" value="1"/>
</dbReference>
<dbReference type="SUPFAM" id="SSF55729">
    <property type="entry name" value="Acyl-CoA N-acyltransferases (Nat)"/>
    <property type="match status" value="1"/>
</dbReference>
<keyword evidence="3" id="KW-1185">Reference proteome</keyword>
<dbReference type="EMBL" id="BSVB01000001">
    <property type="protein sequence ID" value="GMA96605.1"/>
    <property type="molecule type" value="Genomic_DNA"/>
</dbReference>
<gene>
    <name evidence="2" type="ORF">GCM10025881_34290</name>
</gene>
<dbReference type="InterPro" id="IPR000182">
    <property type="entry name" value="GNAT_dom"/>
</dbReference>
<proteinExistence type="predicted"/>
<evidence type="ECO:0000313" key="3">
    <source>
        <dbReference type="Proteomes" id="UP001157034"/>
    </source>
</evidence>
<evidence type="ECO:0000259" key="1">
    <source>
        <dbReference type="PROSITE" id="PS51186"/>
    </source>
</evidence>
<sequence length="162" mass="17826">MTDIVRPAVAADAAGIHIVHRVSWLETYSHLVDPAVIERRYADAELWRARWLGLIANGVVSVAERDARVVGWAYAVTGRTGDGPRDRELEGIYLLAEAHGSGLGQALLDAVIGDAPAFLWVADRNPRAEAFYRRNRFERDGATDQHRVGPGGETLTAVRMVR</sequence>
<comment type="caution">
    <text evidence="2">The sequence shown here is derived from an EMBL/GenBank/DDBJ whole genome shotgun (WGS) entry which is preliminary data.</text>
</comment>
<feature type="domain" description="N-acetyltransferase" evidence="1">
    <location>
        <begin position="3"/>
        <end position="162"/>
    </location>
</feature>
<evidence type="ECO:0000313" key="2">
    <source>
        <dbReference type="EMBL" id="GMA96605.1"/>
    </source>
</evidence>
<accession>A0ABQ6KAM7</accession>